<dbReference type="Gene3D" id="1.20.120.1190">
    <property type="match status" value="1"/>
</dbReference>
<dbReference type="Gene3D" id="3.40.50.300">
    <property type="entry name" value="P-loop containing nucleotide triphosphate hydrolases"/>
    <property type="match status" value="1"/>
</dbReference>
<organism evidence="3 4">
    <name type="scientific">Methanosuratincola subterraneus</name>
    <dbReference type="NCBI Taxonomy" id="2593994"/>
    <lineage>
        <taxon>Archaea</taxon>
        <taxon>Thermoproteota</taxon>
        <taxon>Methanosuratincolia</taxon>
        <taxon>Candidatus Methanomethylicales</taxon>
        <taxon>Candidatus Methanomethylicaceae</taxon>
        <taxon>Candidatus Methanosuratincola (ex Vanwonterghem et al. 2016)</taxon>
    </lineage>
</organism>
<evidence type="ECO:0000313" key="4">
    <source>
        <dbReference type="Proteomes" id="UP000288215"/>
    </source>
</evidence>
<feature type="domain" description="NOG1 N-terminal helical" evidence="2">
    <location>
        <begin position="5"/>
        <end position="164"/>
    </location>
</feature>
<dbReference type="InterPro" id="IPR041623">
    <property type="entry name" value="NOG1_N"/>
</dbReference>
<dbReference type="EMBL" id="RXGA01000003">
    <property type="protein sequence ID" value="RWX73140.1"/>
    <property type="molecule type" value="Genomic_DNA"/>
</dbReference>
<protein>
    <submittedName>
        <fullName evidence="3">NOG1 family protein</fullName>
    </submittedName>
</protein>
<comment type="caution">
    <text evidence="3">The sequence shown here is derived from an EMBL/GenBank/DDBJ whole genome shotgun (WGS) entry which is preliminary data.</text>
</comment>
<feature type="domain" description="G" evidence="1">
    <location>
        <begin position="169"/>
        <end position="259"/>
    </location>
</feature>
<dbReference type="PRINTS" id="PR00326">
    <property type="entry name" value="GTP1OBG"/>
</dbReference>
<dbReference type="Pfam" id="PF01926">
    <property type="entry name" value="MMR_HSR1"/>
    <property type="match status" value="1"/>
</dbReference>
<dbReference type="GO" id="GO:0005525">
    <property type="term" value="F:GTP binding"/>
    <property type="evidence" value="ECO:0007669"/>
    <property type="project" value="InterPro"/>
</dbReference>
<accession>A0A444L6F4</accession>
<proteinExistence type="predicted"/>
<evidence type="ECO:0000259" key="1">
    <source>
        <dbReference type="Pfam" id="PF01926"/>
    </source>
</evidence>
<dbReference type="InterPro" id="IPR027417">
    <property type="entry name" value="P-loop_NTPase"/>
</dbReference>
<dbReference type="SUPFAM" id="SSF52540">
    <property type="entry name" value="P-loop containing nucleoside triphosphate hydrolases"/>
    <property type="match status" value="1"/>
</dbReference>
<dbReference type="PANTHER" id="PTHR45759">
    <property type="entry name" value="NUCLEOLAR GTP-BINDING PROTEIN 1"/>
    <property type="match status" value="1"/>
</dbReference>
<name>A0A444L6F4_METS7</name>
<dbReference type="InterPro" id="IPR006073">
    <property type="entry name" value="GTP-bd"/>
</dbReference>
<dbReference type="AlphaFoldDB" id="A0A444L6F4"/>
<dbReference type="Proteomes" id="UP000288215">
    <property type="component" value="Unassembled WGS sequence"/>
</dbReference>
<gene>
    <name evidence="3" type="ORF">Metus_1114</name>
</gene>
<evidence type="ECO:0000259" key="2">
    <source>
        <dbReference type="Pfam" id="PF17835"/>
    </source>
</evidence>
<evidence type="ECO:0000313" key="3">
    <source>
        <dbReference type="EMBL" id="RWX73140.1"/>
    </source>
</evidence>
<dbReference type="Pfam" id="PF17835">
    <property type="entry name" value="NOG1_N"/>
    <property type="match status" value="1"/>
</dbReference>
<sequence length="343" mass="37620">MKQPFETMPTVLTADEIVGKMLRESDKVEVELPQRLPAIMKAKRRESSRVRACERVSAGYLESLVRSVPTIERLHPFYREILELQCGVANVRSALGRISRAARVIHEVAKDASRRIRSASTPQEAGKARRAFLGRAASIIRDARGDLELIAAMREKMKDLPAADPSVPTVVLAGYPGVGKSTILRSISRAKPEVRPYPFTTKELMIGHVLIGRRLIQVVDTPGILDRPMDEMNQTERLSITALGRLANLIAFIVDASEANGFSLESQQSLRSGISGAFPELKILTFLNKADAASKEQLDRATAIFGKSDLMAAAKGEGLEAFKKRVLDALGPLEGPEWRGEGI</sequence>
<reference evidence="3 4" key="1">
    <citation type="submission" date="2018-12" db="EMBL/GenBank/DDBJ databases">
        <title>The complete genome of the methanogenic archaea of the candidate phylum Verstraetearchaeota, obtained from the metagenome of underground thermal water.</title>
        <authorList>
            <person name="Kadnikov V.V."/>
            <person name="Mardanov A.V."/>
            <person name="Beletsky A.V."/>
            <person name="Karnachuk O.V."/>
            <person name="Ravin N.V."/>
        </authorList>
    </citation>
    <scope>NUCLEOTIDE SEQUENCE [LARGE SCALE GENOMIC DNA]</scope>
    <source>
        <strain evidence="3">Ch88</strain>
    </source>
</reference>